<gene>
    <name evidence="1" type="ORF">HOLDEFILI_00312</name>
</gene>
<evidence type="ECO:0000313" key="1">
    <source>
        <dbReference type="EMBL" id="EEF69501.1"/>
    </source>
</evidence>
<comment type="caution">
    <text evidence="1">The sequence shown here is derived from an EMBL/GenBank/DDBJ whole genome shotgun (WGS) entry which is preliminary data.</text>
</comment>
<evidence type="ECO:0000313" key="2">
    <source>
        <dbReference type="Proteomes" id="UP000005950"/>
    </source>
</evidence>
<reference evidence="1 2" key="2">
    <citation type="submission" date="2009-02" db="EMBL/GenBank/DDBJ databases">
        <title>Draft genome sequence of Holdemania filiformis DSM 12042.</title>
        <authorList>
            <person name="Sudarsanam P."/>
            <person name="Ley R."/>
            <person name="Guruge J."/>
            <person name="Turnbaugh P.J."/>
            <person name="Mahowald M."/>
            <person name="Liep D."/>
            <person name="Gordon J."/>
        </authorList>
    </citation>
    <scope>NUCLEOTIDE SEQUENCE [LARGE SCALE GENOMIC DNA]</scope>
    <source>
        <strain evidence="1 2">DSM 12042</strain>
    </source>
</reference>
<dbReference type="STRING" id="545696.HOLDEFILI_00312"/>
<protein>
    <submittedName>
        <fullName evidence="1">Uncharacterized protein</fullName>
    </submittedName>
</protein>
<name>B9Y3D7_9FIRM</name>
<reference evidence="1 2" key="1">
    <citation type="submission" date="2008-12" db="EMBL/GenBank/DDBJ databases">
        <authorList>
            <person name="Fulton L."/>
            <person name="Clifton S."/>
            <person name="Fulton B."/>
            <person name="Xu J."/>
            <person name="Minx P."/>
            <person name="Pepin K.H."/>
            <person name="Johnson M."/>
            <person name="Bhonagiri V."/>
            <person name="Nash W.E."/>
            <person name="Mardis E.R."/>
            <person name="Wilson R.K."/>
        </authorList>
    </citation>
    <scope>NUCLEOTIDE SEQUENCE [LARGE SCALE GENOMIC DNA]</scope>
    <source>
        <strain evidence="1 2">DSM 12042</strain>
    </source>
</reference>
<dbReference type="HOGENOM" id="CLU_3271195_0_0_9"/>
<accession>B9Y3D7</accession>
<dbReference type="AlphaFoldDB" id="B9Y3D7"/>
<dbReference type="EMBL" id="ACCF01000016">
    <property type="protein sequence ID" value="EEF69501.1"/>
    <property type="molecule type" value="Genomic_DNA"/>
</dbReference>
<organism evidence="1 2">
    <name type="scientific">Holdemania filiformis DSM 12042</name>
    <dbReference type="NCBI Taxonomy" id="545696"/>
    <lineage>
        <taxon>Bacteria</taxon>
        <taxon>Bacillati</taxon>
        <taxon>Bacillota</taxon>
        <taxon>Erysipelotrichia</taxon>
        <taxon>Erysipelotrichales</taxon>
        <taxon>Erysipelotrichaceae</taxon>
        <taxon>Holdemania</taxon>
    </lineage>
</organism>
<dbReference type="Proteomes" id="UP000005950">
    <property type="component" value="Unassembled WGS sequence"/>
</dbReference>
<proteinExistence type="predicted"/>
<sequence length="41" mass="4997">MQTGLESRRFLFLLEKYDVADKNKRTKAKKMNFHIIKVNKR</sequence>